<keyword evidence="2" id="KW-1185">Reference proteome</keyword>
<dbReference type="Proteomes" id="UP000264006">
    <property type="component" value="Chromosome"/>
</dbReference>
<gene>
    <name evidence="1" type="ORF">DVS28_a5036</name>
</gene>
<dbReference type="RefSeq" id="WP_164711005.1">
    <property type="nucleotide sequence ID" value="NZ_CAXIBR010000224.1"/>
</dbReference>
<organism evidence="1 2">
    <name type="scientific">Euzebya pacifica</name>
    <dbReference type="NCBI Taxonomy" id="1608957"/>
    <lineage>
        <taxon>Bacteria</taxon>
        <taxon>Bacillati</taxon>
        <taxon>Actinomycetota</taxon>
        <taxon>Nitriliruptoria</taxon>
        <taxon>Euzebyales</taxon>
    </lineage>
</organism>
<evidence type="ECO:0000313" key="2">
    <source>
        <dbReference type="Proteomes" id="UP000264006"/>
    </source>
</evidence>
<accession>A0A346Y5E5</accession>
<name>A0A346Y5E5_9ACTN</name>
<proteinExistence type="predicted"/>
<reference evidence="1 2" key="1">
    <citation type="submission" date="2018-09" db="EMBL/GenBank/DDBJ databases">
        <title>Complete genome sequence of Euzebya sp. DY32-46 isolated from seawater of Pacific Ocean.</title>
        <authorList>
            <person name="Xu L."/>
            <person name="Wu Y.-H."/>
            <person name="Xu X.-W."/>
        </authorList>
    </citation>
    <scope>NUCLEOTIDE SEQUENCE [LARGE SCALE GENOMIC DNA]</scope>
    <source>
        <strain evidence="1 2">DY32-46</strain>
    </source>
</reference>
<protein>
    <submittedName>
        <fullName evidence="1">Uncharacterized protein</fullName>
    </submittedName>
</protein>
<dbReference type="KEGG" id="euz:DVS28_a5036"/>
<dbReference type="AlphaFoldDB" id="A0A346Y5E5"/>
<dbReference type="EMBL" id="CP031165">
    <property type="protein sequence ID" value="AXV09692.1"/>
    <property type="molecule type" value="Genomic_DNA"/>
</dbReference>
<evidence type="ECO:0000313" key="1">
    <source>
        <dbReference type="EMBL" id="AXV09692.1"/>
    </source>
</evidence>
<sequence>MFTVDCPTHGGRTLIWPSGIDAVHNTPDGIEVRFHCTCGHRGMYVTGRQLLDQ</sequence>